<dbReference type="InterPro" id="IPR018378">
    <property type="entry name" value="C-type_lectin_CS"/>
</dbReference>
<dbReference type="InterPro" id="IPR050111">
    <property type="entry name" value="C-type_lectin/snaclec_domain"/>
</dbReference>
<sequence>MVRLVVLLLCVSMVTTQKPSNFNFKEKGFKSSHNYDIDPQVLEIQRQNLITQKILQRYLERRLHPGRKPQIRVPSVEEILPKPFATLPSVRDVRQQNQSSNSSDAGSSGSGSGSSNSSGARYDLFDGRQGRKYSRRTGDGGQQEQDYGDDDDEEEEEGGGDYREGRLDLDQYDEDDELDAVRFDIESLQSGESEHVDSFYRDKHYHRQRASQLSDCPNCVEESSAPTRWTMPLLKLGEKRYYLSIFFKANWFKALQYCRFHGMQLASIQTQEENDRLEKYVKDYGLATEHFWTSGTDLAEEGSFFWVSNGRPLSFTNWNAGEPNNFRYENGEEEHCLELWNRDGKGLKWNDTPCSFETYFICEV</sequence>
<evidence type="ECO:0000313" key="6">
    <source>
        <dbReference type="Proteomes" id="UP000075880"/>
    </source>
</evidence>
<dbReference type="InterPro" id="IPR001304">
    <property type="entry name" value="C-type_lectin-like"/>
</dbReference>
<feature type="domain" description="C-type lectin" evidence="4">
    <location>
        <begin position="236"/>
        <end position="363"/>
    </location>
</feature>
<dbReference type="SUPFAM" id="SSF56436">
    <property type="entry name" value="C-type lectin-like"/>
    <property type="match status" value="1"/>
</dbReference>
<protein>
    <recommendedName>
        <fullName evidence="4">C-type lectin domain-containing protein</fullName>
    </recommendedName>
</protein>
<name>A0AAG5D6U7_ANOAO</name>
<feature type="chain" id="PRO_5042573021" description="C-type lectin domain-containing protein" evidence="3">
    <location>
        <begin position="17"/>
        <end position="364"/>
    </location>
</feature>
<dbReference type="SMART" id="SM00034">
    <property type="entry name" value="CLECT"/>
    <property type="match status" value="1"/>
</dbReference>
<keyword evidence="1" id="KW-1015">Disulfide bond</keyword>
<dbReference type="AlphaFoldDB" id="A0AAG5D6U7"/>
<keyword evidence="3" id="KW-0732">Signal</keyword>
<dbReference type="InterPro" id="IPR016186">
    <property type="entry name" value="C-type_lectin-like/link_sf"/>
</dbReference>
<proteinExistence type="predicted"/>
<feature type="signal peptide" evidence="3">
    <location>
        <begin position="1"/>
        <end position="16"/>
    </location>
</feature>
<feature type="compositionally biased region" description="Acidic residues" evidence="2">
    <location>
        <begin position="146"/>
        <end position="159"/>
    </location>
</feature>
<evidence type="ECO:0000256" key="1">
    <source>
        <dbReference type="ARBA" id="ARBA00023157"/>
    </source>
</evidence>
<dbReference type="InterPro" id="IPR016187">
    <property type="entry name" value="CTDL_fold"/>
</dbReference>
<dbReference type="PANTHER" id="PTHR22803">
    <property type="entry name" value="MANNOSE, PHOSPHOLIPASE, LECTIN RECEPTOR RELATED"/>
    <property type="match status" value="1"/>
</dbReference>
<reference evidence="5" key="1">
    <citation type="submission" date="2024-04" db="UniProtKB">
        <authorList>
            <consortium name="EnsemblMetazoa"/>
        </authorList>
    </citation>
    <scope>IDENTIFICATION</scope>
    <source>
        <strain evidence="5">EBRO</strain>
    </source>
</reference>
<feature type="compositionally biased region" description="Low complexity" evidence="2">
    <location>
        <begin position="99"/>
        <end position="120"/>
    </location>
</feature>
<accession>A0AAG5D6U7</accession>
<dbReference type="Gene3D" id="3.10.100.10">
    <property type="entry name" value="Mannose-Binding Protein A, subunit A"/>
    <property type="match status" value="1"/>
</dbReference>
<evidence type="ECO:0000313" key="5">
    <source>
        <dbReference type="EnsemblMetazoa" id="ENSAATROPP006358"/>
    </source>
</evidence>
<organism evidence="5 6">
    <name type="scientific">Anopheles atroparvus</name>
    <name type="common">European mosquito</name>
    <dbReference type="NCBI Taxonomy" id="41427"/>
    <lineage>
        <taxon>Eukaryota</taxon>
        <taxon>Metazoa</taxon>
        <taxon>Ecdysozoa</taxon>
        <taxon>Arthropoda</taxon>
        <taxon>Hexapoda</taxon>
        <taxon>Insecta</taxon>
        <taxon>Pterygota</taxon>
        <taxon>Neoptera</taxon>
        <taxon>Endopterygota</taxon>
        <taxon>Diptera</taxon>
        <taxon>Nematocera</taxon>
        <taxon>Culicoidea</taxon>
        <taxon>Culicidae</taxon>
        <taxon>Anophelinae</taxon>
        <taxon>Anopheles</taxon>
    </lineage>
</organism>
<dbReference type="Pfam" id="PF00059">
    <property type="entry name" value="Lectin_C"/>
    <property type="match status" value="1"/>
</dbReference>
<dbReference type="EnsemblMetazoa" id="ENSAATROPT007087">
    <property type="protein sequence ID" value="ENSAATROPP006358"/>
    <property type="gene ID" value="ENSAATROPG005775"/>
</dbReference>
<dbReference type="CDD" id="cd00037">
    <property type="entry name" value="CLECT"/>
    <property type="match status" value="1"/>
</dbReference>
<keyword evidence="6" id="KW-1185">Reference proteome</keyword>
<evidence type="ECO:0000256" key="2">
    <source>
        <dbReference type="SAM" id="MobiDB-lite"/>
    </source>
</evidence>
<dbReference type="Proteomes" id="UP000075880">
    <property type="component" value="Unassembled WGS sequence"/>
</dbReference>
<dbReference type="PROSITE" id="PS50041">
    <property type="entry name" value="C_TYPE_LECTIN_2"/>
    <property type="match status" value="1"/>
</dbReference>
<evidence type="ECO:0000259" key="4">
    <source>
        <dbReference type="PROSITE" id="PS50041"/>
    </source>
</evidence>
<feature type="region of interest" description="Disordered" evidence="2">
    <location>
        <begin position="87"/>
        <end position="171"/>
    </location>
</feature>
<feature type="compositionally biased region" description="Basic and acidic residues" evidence="2">
    <location>
        <begin position="160"/>
        <end position="169"/>
    </location>
</feature>
<dbReference type="PROSITE" id="PS00615">
    <property type="entry name" value="C_TYPE_LECTIN_1"/>
    <property type="match status" value="1"/>
</dbReference>
<evidence type="ECO:0000256" key="3">
    <source>
        <dbReference type="SAM" id="SignalP"/>
    </source>
</evidence>